<evidence type="ECO:0000313" key="3">
    <source>
        <dbReference type="EnsemblPlants" id="KEH31687"/>
    </source>
</evidence>
<organism evidence="2 4">
    <name type="scientific">Medicago truncatula</name>
    <name type="common">Barrel medic</name>
    <name type="synonym">Medicago tribuloides</name>
    <dbReference type="NCBI Taxonomy" id="3880"/>
    <lineage>
        <taxon>Eukaryota</taxon>
        <taxon>Viridiplantae</taxon>
        <taxon>Streptophyta</taxon>
        <taxon>Embryophyta</taxon>
        <taxon>Tracheophyta</taxon>
        <taxon>Spermatophyta</taxon>
        <taxon>Magnoliopsida</taxon>
        <taxon>eudicotyledons</taxon>
        <taxon>Gunneridae</taxon>
        <taxon>Pentapetalae</taxon>
        <taxon>rosids</taxon>
        <taxon>fabids</taxon>
        <taxon>Fabales</taxon>
        <taxon>Fabaceae</taxon>
        <taxon>Papilionoideae</taxon>
        <taxon>50 kb inversion clade</taxon>
        <taxon>NPAAA clade</taxon>
        <taxon>Hologalegina</taxon>
        <taxon>IRL clade</taxon>
        <taxon>Trifolieae</taxon>
        <taxon>Medicago</taxon>
    </lineage>
</organism>
<sequence>MPPRRQNERSLQEMEDMRRQIQQLQEIINAQQALLEAEQRRFEGDVSYSDSSSSRSSHSQRRQLQMNDIKVDIPDFEGNLQLDDFLDWLQTIERVFEYKEVPEEQKVKIVAAKLKKHALIWWENLKRRRKCEGKSKIKTWDKMRLKLTRKYLPPHYYQANFTQKQLPKKSSYQPLFPTKIHIDSHKPLTHQPIFSLRPQPNTIKEKKSNIPKCFMCQGYGHIALDCVNHKVVTIVNGETNNIFEEEKEDIHESFEEELMEKPIYDEEYVGADICEVFDEEGNIDPIYDEYGPDDIHEALEKEEHDEPIYDEEYVLAEYGEYLESEKSFQTSTNKDMVFNVIIDNKSGENVASNYIEEELKFRMINHQDSYKLQWLNKDNEVKVSQHSIISFSIDKNYKENVWCDVIPMDTCHTHLGMPWQYDRRALYYGYANINTFVKYGIKIKLARLPLNEFIEGKEEFKLLELLVTKEPLKETTKLCMSRPIPKPPWEVVSMDFSLDYYGVSATFNVADLSPYFGDEEDFRLENESSPTRGE</sequence>
<reference evidence="3" key="3">
    <citation type="submission" date="2015-04" db="UniProtKB">
        <authorList>
            <consortium name="EnsemblPlants"/>
        </authorList>
    </citation>
    <scope>IDENTIFICATION</scope>
    <source>
        <strain evidence="3">cv. Jemalong A17</strain>
    </source>
</reference>
<proteinExistence type="predicted"/>
<reference evidence="2 4" key="1">
    <citation type="journal article" date="2011" name="Nature">
        <title>The Medicago genome provides insight into the evolution of rhizobial symbioses.</title>
        <authorList>
            <person name="Young N.D."/>
            <person name="Debelle F."/>
            <person name="Oldroyd G.E."/>
            <person name="Geurts R."/>
            <person name="Cannon S.B."/>
            <person name="Udvardi M.K."/>
            <person name="Benedito V.A."/>
            <person name="Mayer K.F."/>
            <person name="Gouzy J."/>
            <person name="Schoof H."/>
            <person name="Van de Peer Y."/>
            <person name="Proost S."/>
            <person name="Cook D.R."/>
            <person name="Meyers B.C."/>
            <person name="Spannagl M."/>
            <person name="Cheung F."/>
            <person name="De Mita S."/>
            <person name="Krishnakumar V."/>
            <person name="Gundlach H."/>
            <person name="Zhou S."/>
            <person name="Mudge J."/>
            <person name="Bharti A.K."/>
            <person name="Murray J.D."/>
            <person name="Naoumkina M.A."/>
            <person name="Rosen B."/>
            <person name="Silverstein K.A."/>
            <person name="Tang H."/>
            <person name="Rombauts S."/>
            <person name="Zhao P.X."/>
            <person name="Zhou P."/>
            <person name="Barbe V."/>
            <person name="Bardou P."/>
            <person name="Bechner M."/>
            <person name="Bellec A."/>
            <person name="Berger A."/>
            <person name="Berges H."/>
            <person name="Bidwell S."/>
            <person name="Bisseling T."/>
            <person name="Choisne N."/>
            <person name="Couloux A."/>
            <person name="Denny R."/>
            <person name="Deshpande S."/>
            <person name="Dai X."/>
            <person name="Doyle J.J."/>
            <person name="Dudez A.M."/>
            <person name="Farmer A.D."/>
            <person name="Fouteau S."/>
            <person name="Franken C."/>
            <person name="Gibelin C."/>
            <person name="Gish J."/>
            <person name="Goldstein S."/>
            <person name="Gonzalez A.J."/>
            <person name="Green P.J."/>
            <person name="Hallab A."/>
            <person name="Hartog M."/>
            <person name="Hua A."/>
            <person name="Humphray S.J."/>
            <person name="Jeong D.H."/>
            <person name="Jing Y."/>
            <person name="Jocker A."/>
            <person name="Kenton S.M."/>
            <person name="Kim D.J."/>
            <person name="Klee K."/>
            <person name="Lai H."/>
            <person name="Lang C."/>
            <person name="Lin S."/>
            <person name="Macmil S.L."/>
            <person name="Magdelenat G."/>
            <person name="Matthews L."/>
            <person name="McCorrison J."/>
            <person name="Monaghan E.L."/>
            <person name="Mun J.H."/>
            <person name="Najar F.Z."/>
            <person name="Nicholson C."/>
            <person name="Noirot C."/>
            <person name="O'Bleness M."/>
            <person name="Paule C.R."/>
            <person name="Poulain J."/>
            <person name="Prion F."/>
            <person name="Qin B."/>
            <person name="Qu C."/>
            <person name="Retzel E.F."/>
            <person name="Riddle C."/>
            <person name="Sallet E."/>
            <person name="Samain S."/>
            <person name="Samson N."/>
            <person name="Sanders I."/>
            <person name="Saurat O."/>
            <person name="Scarpelli C."/>
            <person name="Schiex T."/>
            <person name="Segurens B."/>
            <person name="Severin A.J."/>
            <person name="Sherrier D.J."/>
            <person name="Shi R."/>
            <person name="Sims S."/>
            <person name="Singer S.R."/>
            <person name="Sinharoy S."/>
            <person name="Sterck L."/>
            <person name="Viollet A."/>
            <person name="Wang B.B."/>
            <person name="Wang K."/>
            <person name="Wang M."/>
            <person name="Wang X."/>
            <person name="Warfsmann J."/>
            <person name="Weissenbach J."/>
            <person name="White D.D."/>
            <person name="White J.D."/>
            <person name="Wiley G.B."/>
            <person name="Wincker P."/>
            <person name="Xing Y."/>
            <person name="Yang L."/>
            <person name="Yao Z."/>
            <person name="Ying F."/>
            <person name="Zhai J."/>
            <person name="Zhou L."/>
            <person name="Zuber A."/>
            <person name="Denarie J."/>
            <person name="Dixon R.A."/>
            <person name="May G.D."/>
            <person name="Schwartz D.C."/>
            <person name="Rogers J."/>
            <person name="Quetier F."/>
            <person name="Town C.D."/>
            <person name="Roe B.A."/>
        </authorList>
    </citation>
    <scope>NUCLEOTIDE SEQUENCE [LARGE SCALE GENOMIC DNA]</scope>
    <source>
        <strain evidence="2">A17</strain>
        <strain evidence="3 4">cv. Jemalong A17</strain>
    </source>
</reference>
<protein>
    <recommendedName>
        <fullName evidence="5">CCHC-type domain-containing protein</fullName>
    </recommendedName>
</protein>
<evidence type="ECO:0000256" key="1">
    <source>
        <dbReference type="SAM" id="Coils"/>
    </source>
</evidence>
<gene>
    <name evidence="2" type="ordered locus">MTR_4g102460</name>
</gene>
<dbReference type="HOGENOM" id="CLU_639955_0_0_1"/>
<keyword evidence="1" id="KW-0175">Coiled coil</keyword>
<evidence type="ECO:0008006" key="5">
    <source>
        <dbReference type="Google" id="ProtNLM"/>
    </source>
</evidence>
<dbReference type="AlphaFoldDB" id="A0A072UPR6"/>
<reference evidence="2 4" key="2">
    <citation type="journal article" date="2014" name="BMC Genomics">
        <title>An improved genome release (version Mt4.0) for the model legume Medicago truncatula.</title>
        <authorList>
            <person name="Tang H."/>
            <person name="Krishnakumar V."/>
            <person name="Bidwell S."/>
            <person name="Rosen B."/>
            <person name="Chan A."/>
            <person name="Zhou S."/>
            <person name="Gentzbittel L."/>
            <person name="Childs K.L."/>
            <person name="Yandell M."/>
            <person name="Gundlach H."/>
            <person name="Mayer K.F."/>
            <person name="Schwartz D.C."/>
            <person name="Town C.D."/>
        </authorList>
    </citation>
    <scope>GENOME REANNOTATION</scope>
    <source>
        <strain evidence="2">A17</strain>
        <strain evidence="3 4">cv. Jemalong A17</strain>
    </source>
</reference>
<name>A0A072UPR6_MEDTR</name>
<accession>A0A072UPR6</accession>
<evidence type="ECO:0000313" key="4">
    <source>
        <dbReference type="Proteomes" id="UP000002051"/>
    </source>
</evidence>
<dbReference type="Proteomes" id="UP000002051">
    <property type="component" value="Chromosome 4"/>
</dbReference>
<feature type="coiled-coil region" evidence="1">
    <location>
        <begin position="4"/>
        <end position="41"/>
    </location>
</feature>
<dbReference type="EMBL" id="CM001220">
    <property type="protein sequence ID" value="KEH31687.1"/>
    <property type="molecule type" value="Genomic_DNA"/>
</dbReference>
<evidence type="ECO:0000313" key="2">
    <source>
        <dbReference type="EMBL" id="KEH31687.1"/>
    </source>
</evidence>
<keyword evidence="4" id="KW-1185">Reference proteome</keyword>
<dbReference type="EnsemblPlants" id="KEH31687">
    <property type="protein sequence ID" value="KEH31687"/>
    <property type="gene ID" value="MTR_4g102460"/>
</dbReference>
<dbReference type="PANTHER" id="PTHR35046">
    <property type="entry name" value="ZINC KNUCKLE (CCHC-TYPE) FAMILY PROTEIN"/>
    <property type="match status" value="1"/>
</dbReference>
<dbReference type="PANTHER" id="PTHR35046:SF26">
    <property type="entry name" value="RNA-DIRECTED DNA POLYMERASE"/>
    <property type="match status" value="1"/>
</dbReference>